<keyword evidence="4" id="KW-1185">Reference proteome</keyword>
<dbReference type="Pfam" id="PF13540">
    <property type="entry name" value="RCC1_2"/>
    <property type="match status" value="5"/>
</dbReference>
<evidence type="ECO:0000256" key="1">
    <source>
        <dbReference type="ARBA" id="ARBA00022737"/>
    </source>
</evidence>
<dbReference type="RefSeq" id="WP_102366340.1">
    <property type="nucleotide sequence ID" value="NZ_CP020991.1"/>
</dbReference>
<dbReference type="EMBL" id="CP020991">
    <property type="protein sequence ID" value="AUO20209.1"/>
    <property type="molecule type" value="Genomic_DNA"/>
</dbReference>
<reference evidence="3 4" key="1">
    <citation type="submission" date="2017-04" db="EMBL/GenBank/DDBJ databases">
        <title>Monoglobus pectinilyticus 14 draft genome.</title>
        <authorList>
            <person name="Kim C."/>
            <person name="Rosendale D.I."/>
            <person name="Kelly W.J."/>
            <person name="Tannock G.W."/>
            <person name="Patchett M.L."/>
            <person name="Jordens J.Z."/>
        </authorList>
    </citation>
    <scope>NUCLEOTIDE SEQUENCE [LARGE SCALE GENOMIC DNA]</scope>
    <source>
        <strain evidence="3 4">14</strain>
    </source>
</reference>
<dbReference type="OrthoDB" id="9796385at2"/>
<dbReference type="Proteomes" id="UP000235589">
    <property type="component" value="Chromosome"/>
</dbReference>
<name>A0A2K9P5G8_9FIRM</name>
<evidence type="ECO:0000256" key="2">
    <source>
        <dbReference type="SAM" id="Phobius"/>
    </source>
</evidence>
<keyword evidence="2" id="KW-0812">Transmembrane</keyword>
<dbReference type="GeneID" id="98063439"/>
<gene>
    <name evidence="3" type="ORF">B9O19_02067</name>
</gene>
<keyword evidence="1" id="KW-0677">Repeat</keyword>
<dbReference type="InterPro" id="IPR011990">
    <property type="entry name" value="TPR-like_helical_dom_sf"/>
</dbReference>
<dbReference type="AlphaFoldDB" id="A0A2K9P5G8"/>
<evidence type="ECO:0008006" key="5">
    <source>
        <dbReference type="Google" id="ProtNLM"/>
    </source>
</evidence>
<organism evidence="3 4">
    <name type="scientific">Monoglobus pectinilyticus</name>
    <dbReference type="NCBI Taxonomy" id="1981510"/>
    <lineage>
        <taxon>Bacteria</taxon>
        <taxon>Bacillati</taxon>
        <taxon>Bacillota</taxon>
        <taxon>Clostridia</taxon>
        <taxon>Monoglobales</taxon>
        <taxon>Monoglobaceae</taxon>
        <taxon>Monoglobus</taxon>
    </lineage>
</organism>
<dbReference type="InterPro" id="IPR009091">
    <property type="entry name" value="RCC1/BLIP-II"/>
</dbReference>
<keyword evidence="2" id="KW-0472">Membrane</keyword>
<dbReference type="Gene3D" id="2.130.10.30">
    <property type="entry name" value="Regulator of chromosome condensation 1/beta-lactamase-inhibitor protein II"/>
    <property type="match status" value="2"/>
</dbReference>
<dbReference type="InterPro" id="IPR000408">
    <property type="entry name" value="Reg_chr_condens"/>
</dbReference>
<dbReference type="InterPro" id="IPR051709">
    <property type="entry name" value="Ub-ligase/GTPase-reg"/>
</dbReference>
<evidence type="ECO:0000313" key="4">
    <source>
        <dbReference type="Proteomes" id="UP000235589"/>
    </source>
</evidence>
<feature type="transmembrane region" description="Helical" evidence="2">
    <location>
        <begin position="165"/>
        <end position="185"/>
    </location>
</feature>
<dbReference type="SUPFAM" id="SSF48452">
    <property type="entry name" value="TPR-like"/>
    <property type="match status" value="1"/>
</dbReference>
<keyword evidence="2" id="KW-1133">Transmembrane helix</keyword>
<dbReference type="PANTHER" id="PTHR45622:SF58">
    <property type="entry name" value="REGULATOR OF CHROMOSOME CONDENSATION DOMAIN-CONTAINING PROTEIN"/>
    <property type="match status" value="1"/>
</dbReference>
<evidence type="ECO:0000313" key="3">
    <source>
        <dbReference type="EMBL" id="AUO20209.1"/>
    </source>
</evidence>
<accession>A0A2K9P5G8</accession>
<dbReference type="PANTHER" id="PTHR45622">
    <property type="entry name" value="UBIQUITIN-PROTEIN LIGASE E3A-RELATED"/>
    <property type="match status" value="1"/>
</dbReference>
<dbReference type="PROSITE" id="PS00626">
    <property type="entry name" value="RCC1_2"/>
    <property type="match status" value="3"/>
</dbReference>
<proteinExistence type="predicted"/>
<protein>
    <recommendedName>
        <fullName evidence="5">Beta-lactamase inhibitory protein II</fullName>
    </recommendedName>
</protein>
<dbReference type="SUPFAM" id="SSF50985">
    <property type="entry name" value="RCC1/BLIP-II"/>
    <property type="match status" value="1"/>
</dbReference>
<sequence>MAEKTYKVVKRTEYENRGKAPVYIDTSEILRDSKKTVMKLKLYNNCGKTVKSVYFNAGCFDSELNLCVQLRNIPYINVDAKPNAVFGNSQTVEVPDITCSVFVEVSKILFDDGSIWINSEQKLDNDIVTEDALGEDWLRLRLTKAIKDTKEKTELKKRMSANKKLIIWASVIVGCCILAFVGMGVQKYFSARQLCYKTAMNYYINRDFQNAAPSLEKLEQEFVYFGTEKHEIDYSTAMAYMNIHEYQKALKYFHKSGKYKQSVVNVRKILNMYGRLIGAGYNHSAVVQKNGEVLSFGDNSYGQCETKDWSGIIGVSVSGNHTVGLTYDGNLVAVGNNEYGQCDVSGWTDIISVATGEGHTVALKANGRVIARGNNKYGQCDVQEWTDIVQIAVSGNHTIGLKNDGTVLAVGWNSHGQCDVAGQSDVAFIATGEKNTVLVKYDGSVVAVGDNSYRQCDTSGVKNIVSAAVGSQYIVYVNADGKTSSKGVNDKNQGSVSLWANVMSVSCGNSHTLGLNYDGTIYAVGDDADGKLKLSGVSGIGAENIPIAE</sequence>
<dbReference type="KEGG" id="mpec:B9O19_02067"/>